<keyword evidence="5" id="KW-0677">Repeat</keyword>
<evidence type="ECO:0000313" key="13">
    <source>
        <dbReference type="Proteomes" id="UP000030745"/>
    </source>
</evidence>
<comment type="subcellular location">
    <subcellularLocation>
        <location evidence="1">Membrane</location>
        <topology evidence="1">Multi-pass membrane protein</topology>
    </subcellularLocation>
</comment>
<dbReference type="InterPro" id="IPR027417">
    <property type="entry name" value="P-loop_NTPase"/>
</dbReference>
<dbReference type="SMART" id="SM00382">
    <property type="entry name" value="AAA"/>
    <property type="match status" value="2"/>
</dbReference>
<dbReference type="FunFam" id="3.40.50.300:FF:000335">
    <property type="entry name" value="ATP binding cassette subfamily A member 5"/>
    <property type="match status" value="1"/>
</dbReference>
<feature type="transmembrane region" description="Helical" evidence="10">
    <location>
        <begin position="89"/>
        <end position="113"/>
    </location>
</feature>
<evidence type="ECO:0000256" key="8">
    <source>
        <dbReference type="ARBA" id="ARBA00022989"/>
    </source>
</evidence>
<keyword evidence="6" id="KW-0547">Nucleotide-binding</keyword>
<sequence length="1750" mass="191173">MSSAALASQLSSCLSDAGGDYAYYACVFASGLFTSPSCDLACSGHGSSACCDALATATKCVAKTATASCKKVVDKTLSSITQCGGLSSAAIGSITIASLLLAIVLAIAGLVVVAKRRATTDPRNKWSYLVRNLSQMRVLVWKNLLLARKHPWRTLIESLLPLVLVVALVILGNLDSIAGNESSTSTSVSTRPCTGTNCAMVMYMNCMDTLPTIFSIGRPSSTATSFYSSGQPVFGMFFLLSYLRFVPSLTSKMVLEKEKRLTEGMRMMGLYEGPLLLSWYITGFLQYTPIALLLAVELKLGNVFPMADLATLFLFFAAFGLSMVSFANLVGVFFNKSKTAAIASVLVWVLAFLPFYLVQSKPVGQQFGAAWSAPAAFALGINYLVVQAQRGTDVYYAIATTTSPIQNVITTGEMTWYLVLDSLWMLLLGWYFQQVVPQAYGVQKHWLFLFSRDYWSPSTRTPTPVESPSFHYADMTTSVPTPHDGPNVEPPTQALRLKEQRGECVQLVGLRKTFKTDDGESKVAVHNLHVTMYAGQITAFLGHNGAGKTTTISMLTGLFPPTKGTAYVFGKTITDDMDAIRASMGVCPQHDVLYDELSVLEHLQLYAALKGIEDASAQIDAMVAEVGLVEKRHVASAKLSGGQKRKLSVAIALLGKSQVVFLDEPTSGMDPYSRRFTWNVLQRNRENRVMVLTTHFMDEADLLGDRIVILSDGRLCCAGSSLFLKQLYGTGYNLTLVKTSACNVTDLLAFVRRFVPDANVLSNVGAEVVVQLPTHASPQFPDLLRGLDRSLRSLGVAEYGISVTTLEEVFLRIAADGKPPAGNGDMELREWRASQLGFNEPKRRPTQRTRTASFAAQYFAMLQKRFRVSKRDKKAWVFMVLIPVLFLGMLALIPGINVASYLPTYEKPDSFATEHYNSCLNLAPTNNKCAFGNSIDRLCQCQSSGVTFECESTPNSCSSGTVVANKTDSSYPYCASPGGPLRNKTACLNQWFSHCSLGLGNCDASACCDATKPVSPYYPCSSCASNKWPCYKGDCLMKDDAKLQGQINTFLACLIIVIGFAFVPASVVVFIVKEKDPHQNAKYQQLACGSSVFAYWFSMWTHDVLFMLVPVGVAVALLPSFASFQNDSASILGGLALLLTHVLSMLPLAYLFTFRFTKHAAAQTSVLVFCLVTGGLLSIISFLCRLIDFDLIKNQLTLSQLDTQYLRWVYLLFPGYALTDGLFQIGMRKYGNPFGGADIVATSCPVAKSCWSANVPGCCVPDVFEFNIAGRSLLYGVAEVLLFSLWVLYADRATQTYEPRRAQPNKALENMDSDVAAEAVRVMQGRASGDNVVLHKLHKQYGAEKIALHQLSLGIPKGECFGYLGINGAGKSTTLQILHGALQPTSGSVTVNGHLLPAELRAARASTGYCPQFDALHDLLTVQEELELYARLKGVIDVKAAVAAKMDQFGLHAFKAKRTQGLSGGNKRKVSTAIALLGSPTLLLLDEPSTGMDPAARRDMWDVIVGVLQEKSCSVILTTHSMEECQALCTRIGILVSGQLKCLGTAQHLKHKFGRGFTLDLKLESPEDDVMLALPTTKPSLSLVDLEGICEAMGEKDRLELLTIDWVIAHYLEKDGSVPIEVLRQWWVLQDCSQRLVDALSFHIPGVVLVESHGEHFRFQVPKVHGHTLQSLFGWMEAHKDELQIAQYSVSDTTLEEIFNTMAAGQEEEVGVVHGLRQRSKNGSSLHPVRTYHRGTSLSSLSSQRREYDL</sequence>
<dbReference type="GO" id="GO:0016020">
    <property type="term" value="C:membrane"/>
    <property type="evidence" value="ECO:0007669"/>
    <property type="project" value="UniProtKB-SubCell"/>
</dbReference>
<name>A0A067BNL9_SAPPC</name>
<feature type="transmembrane region" description="Helical" evidence="10">
    <location>
        <begin position="1047"/>
        <end position="1072"/>
    </location>
</feature>
<dbReference type="Gene3D" id="3.40.50.300">
    <property type="entry name" value="P-loop containing nucleotide triphosphate hydrolases"/>
    <property type="match status" value="2"/>
</dbReference>
<comment type="similarity">
    <text evidence="2">Belongs to the ABC transporter superfamily. ABCA family.</text>
</comment>
<evidence type="ECO:0000313" key="12">
    <source>
        <dbReference type="EMBL" id="KDO19833.1"/>
    </source>
</evidence>
<dbReference type="FunFam" id="3.40.50.300:FF:000298">
    <property type="entry name" value="ATP-binding cassette sub-family A member 12"/>
    <property type="match status" value="1"/>
</dbReference>
<feature type="transmembrane region" description="Helical" evidence="10">
    <location>
        <begin position="276"/>
        <end position="298"/>
    </location>
</feature>
<gene>
    <name evidence="12" type="ORF">SPRG_14933</name>
</gene>
<dbReference type="VEuPathDB" id="FungiDB:SPRG_14933"/>
<proteinExistence type="inferred from homology"/>
<dbReference type="GO" id="GO:0016887">
    <property type="term" value="F:ATP hydrolysis activity"/>
    <property type="evidence" value="ECO:0007669"/>
    <property type="project" value="InterPro"/>
</dbReference>
<dbReference type="GO" id="GO:0005319">
    <property type="term" value="F:lipid transporter activity"/>
    <property type="evidence" value="ECO:0007669"/>
    <property type="project" value="TreeGrafter"/>
</dbReference>
<keyword evidence="13" id="KW-1185">Reference proteome</keyword>
<protein>
    <recommendedName>
        <fullName evidence="11">ABC transporter domain-containing protein</fullName>
    </recommendedName>
</protein>
<dbReference type="Pfam" id="PF12698">
    <property type="entry name" value="ABC2_membrane_3"/>
    <property type="match status" value="2"/>
</dbReference>
<feature type="domain" description="ABC transporter" evidence="11">
    <location>
        <begin position="1332"/>
        <end position="1562"/>
    </location>
</feature>
<dbReference type="Pfam" id="PF23321">
    <property type="entry name" value="R1_ABCA1"/>
    <property type="match status" value="1"/>
</dbReference>
<dbReference type="InterPro" id="IPR026082">
    <property type="entry name" value="ABCA"/>
</dbReference>
<evidence type="ECO:0000256" key="6">
    <source>
        <dbReference type="ARBA" id="ARBA00022741"/>
    </source>
</evidence>
<keyword evidence="7" id="KW-0067">ATP-binding</keyword>
<feature type="transmembrane region" description="Helical" evidence="10">
    <location>
        <begin position="1093"/>
        <end position="1118"/>
    </location>
</feature>
<feature type="transmembrane region" description="Helical" evidence="10">
    <location>
        <begin position="1208"/>
        <end position="1225"/>
    </location>
</feature>
<feature type="transmembrane region" description="Helical" evidence="10">
    <location>
        <begin position="155"/>
        <end position="174"/>
    </location>
</feature>
<dbReference type="SUPFAM" id="SSF52540">
    <property type="entry name" value="P-loop containing nucleoside triphosphate hydrolases"/>
    <property type="match status" value="2"/>
</dbReference>
<dbReference type="GeneID" id="24136712"/>
<feature type="transmembrane region" description="Helical" evidence="10">
    <location>
        <begin position="310"/>
        <end position="333"/>
    </location>
</feature>
<evidence type="ECO:0000256" key="5">
    <source>
        <dbReference type="ARBA" id="ARBA00022737"/>
    </source>
</evidence>
<keyword evidence="4 10" id="KW-0812">Transmembrane</keyword>
<dbReference type="InterPro" id="IPR056264">
    <property type="entry name" value="R2_ABCA1-4-like"/>
</dbReference>
<dbReference type="InterPro" id="IPR013525">
    <property type="entry name" value="ABC2_TM"/>
</dbReference>
<feature type="domain" description="ABC transporter" evidence="11">
    <location>
        <begin position="505"/>
        <end position="737"/>
    </location>
</feature>
<keyword evidence="3" id="KW-0813">Transport</keyword>
<evidence type="ECO:0000256" key="4">
    <source>
        <dbReference type="ARBA" id="ARBA00022692"/>
    </source>
</evidence>
<dbReference type="InterPro" id="IPR003439">
    <property type="entry name" value="ABC_transporter-like_ATP-bd"/>
</dbReference>
<evidence type="ECO:0000256" key="1">
    <source>
        <dbReference type="ARBA" id="ARBA00004141"/>
    </source>
</evidence>
<dbReference type="GO" id="GO:0140359">
    <property type="term" value="F:ABC-type transporter activity"/>
    <property type="evidence" value="ECO:0007669"/>
    <property type="project" value="InterPro"/>
</dbReference>
<evidence type="ECO:0000259" key="11">
    <source>
        <dbReference type="PROSITE" id="PS50893"/>
    </source>
</evidence>
<feature type="transmembrane region" description="Helical" evidence="10">
    <location>
        <begin position="1166"/>
        <end position="1188"/>
    </location>
</feature>
<dbReference type="PROSITE" id="PS50893">
    <property type="entry name" value="ABC_TRANSPORTER_2"/>
    <property type="match status" value="2"/>
</dbReference>
<dbReference type="OMA" id="PFATWSE"/>
<dbReference type="InterPro" id="IPR017871">
    <property type="entry name" value="ABC_transporter-like_CS"/>
</dbReference>
<dbReference type="OrthoDB" id="69253at2759"/>
<evidence type="ECO:0000256" key="2">
    <source>
        <dbReference type="ARBA" id="ARBA00008869"/>
    </source>
</evidence>
<evidence type="ECO:0000256" key="7">
    <source>
        <dbReference type="ARBA" id="ARBA00022840"/>
    </source>
</evidence>
<dbReference type="RefSeq" id="XP_012209445.1">
    <property type="nucleotide sequence ID" value="XM_012354055.1"/>
</dbReference>
<dbReference type="InterPro" id="IPR003593">
    <property type="entry name" value="AAA+_ATPase"/>
</dbReference>
<evidence type="ECO:0000256" key="9">
    <source>
        <dbReference type="ARBA" id="ARBA00023136"/>
    </source>
</evidence>
<keyword evidence="9 10" id="KW-0472">Membrane</keyword>
<reference evidence="12 13" key="1">
    <citation type="journal article" date="2013" name="PLoS Genet.">
        <title>Distinctive expansion of potential virulence genes in the genome of the oomycete fish pathogen Saprolegnia parasitica.</title>
        <authorList>
            <person name="Jiang R.H."/>
            <person name="de Bruijn I."/>
            <person name="Haas B.J."/>
            <person name="Belmonte R."/>
            <person name="Lobach L."/>
            <person name="Christie J."/>
            <person name="van den Ackerveken G."/>
            <person name="Bottin A."/>
            <person name="Bulone V."/>
            <person name="Diaz-Moreno S.M."/>
            <person name="Dumas B."/>
            <person name="Fan L."/>
            <person name="Gaulin E."/>
            <person name="Govers F."/>
            <person name="Grenville-Briggs L.J."/>
            <person name="Horner N.R."/>
            <person name="Levin J.Z."/>
            <person name="Mammella M."/>
            <person name="Meijer H.J."/>
            <person name="Morris P."/>
            <person name="Nusbaum C."/>
            <person name="Oome S."/>
            <person name="Phillips A.J."/>
            <person name="van Rooyen D."/>
            <person name="Rzeszutek E."/>
            <person name="Saraiva M."/>
            <person name="Secombes C.J."/>
            <person name="Seidl M.F."/>
            <person name="Snel B."/>
            <person name="Stassen J.H."/>
            <person name="Sykes S."/>
            <person name="Tripathy S."/>
            <person name="van den Berg H."/>
            <person name="Vega-Arreguin J.C."/>
            <person name="Wawra S."/>
            <person name="Young S.K."/>
            <person name="Zeng Q."/>
            <person name="Dieguez-Uribeondo J."/>
            <person name="Russ C."/>
            <person name="Tyler B.M."/>
            <person name="van West P."/>
        </authorList>
    </citation>
    <scope>NUCLEOTIDE SEQUENCE [LARGE SCALE GENOMIC DNA]</scope>
    <source>
        <strain evidence="12 13">CBS 223.65</strain>
    </source>
</reference>
<dbReference type="Pfam" id="PF00005">
    <property type="entry name" value="ABC_tran"/>
    <property type="match status" value="2"/>
</dbReference>
<evidence type="ECO:0000256" key="10">
    <source>
        <dbReference type="SAM" id="Phobius"/>
    </source>
</evidence>
<accession>A0A067BNL9</accession>
<feature type="transmembrane region" description="Helical" evidence="10">
    <location>
        <begin position="875"/>
        <end position="896"/>
    </location>
</feature>
<evidence type="ECO:0000256" key="3">
    <source>
        <dbReference type="ARBA" id="ARBA00022448"/>
    </source>
</evidence>
<feature type="transmembrane region" description="Helical" evidence="10">
    <location>
        <begin position="233"/>
        <end position="255"/>
    </location>
</feature>
<dbReference type="GO" id="GO:0005524">
    <property type="term" value="F:ATP binding"/>
    <property type="evidence" value="ECO:0007669"/>
    <property type="project" value="UniProtKB-KW"/>
</dbReference>
<dbReference type="KEGG" id="spar:SPRG_14933"/>
<dbReference type="EMBL" id="KK583332">
    <property type="protein sequence ID" value="KDO19833.1"/>
    <property type="molecule type" value="Genomic_DNA"/>
</dbReference>
<feature type="transmembrane region" description="Helical" evidence="10">
    <location>
        <begin position="340"/>
        <end position="357"/>
    </location>
</feature>
<dbReference type="CDD" id="cd03263">
    <property type="entry name" value="ABC_subfamily_A"/>
    <property type="match status" value="2"/>
</dbReference>
<feature type="transmembrane region" description="Helical" evidence="10">
    <location>
        <begin position="369"/>
        <end position="386"/>
    </location>
</feature>
<feature type="transmembrane region" description="Helical" evidence="10">
    <location>
        <begin position="1130"/>
        <end position="1154"/>
    </location>
</feature>
<dbReference type="PANTHER" id="PTHR19229">
    <property type="entry name" value="ATP-BINDING CASSETTE TRANSPORTER SUBFAMILY A ABCA"/>
    <property type="match status" value="1"/>
</dbReference>
<dbReference type="Proteomes" id="UP000030745">
    <property type="component" value="Unassembled WGS sequence"/>
</dbReference>
<keyword evidence="8 10" id="KW-1133">Transmembrane helix</keyword>
<dbReference type="PROSITE" id="PS00211">
    <property type="entry name" value="ABC_TRANSPORTER_1"/>
    <property type="match status" value="1"/>
</dbReference>
<dbReference type="PANTHER" id="PTHR19229:SF36">
    <property type="entry name" value="ATP-BINDING CASSETTE SUB-FAMILY A MEMBER 2"/>
    <property type="match status" value="1"/>
</dbReference>
<organism evidence="12 13">
    <name type="scientific">Saprolegnia parasitica (strain CBS 223.65)</name>
    <dbReference type="NCBI Taxonomy" id="695850"/>
    <lineage>
        <taxon>Eukaryota</taxon>
        <taxon>Sar</taxon>
        <taxon>Stramenopiles</taxon>
        <taxon>Oomycota</taxon>
        <taxon>Saprolegniomycetes</taxon>
        <taxon>Saprolegniales</taxon>
        <taxon>Saprolegniaceae</taxon>
        <taxon>Saprolegnia</taxon>
    </lineage>
</organism>